<dbReference type="InterPro" id="IPR036390">
    <property type="entry name" value="WH_DNA-bd_sf"/>
</dbReference>
<dbReference type="GO" id="GO:0010288">
    <property type="term" value="P:response to lead ion"/>
    <property type="evidence" value="ECO:0007669"/>
    <property type="project" value="TreeGrafter"/>
</dbReference>
<dbReference type="GO" id="GO:0032791">
    <property type="term" value="F:lead ion binding"/>
    <property type="evidence" value="ECO:0007669"/>
    <property type="project" value="TreeGrafter"/>
</dbReference>
<gene>
    <name evidence="2" type="ORF">FGL98_16245</name>
</gene>
<dbReference type="Gene3D" id="1.10.10.10">
    <property type="entry name" value="Winged helix-like DNA-binding domain superfamily/Winged helix DNA-binding domain"/>
    <property type="match status" value="1"/>
</dbReference>
<dbReference type="RefSeq" id="WP_146318360.1">
    <property type="nucleotide sequence ID" value="NZ_VCQV01000025.1"/>
</dbReference>
<dbReference type="PANTHER" id="PTHR39168:SF1">
    <property type="entry name" value="TRANSCRIPTIONAL REGULATORY PROTEIN"/>
    <property type="match status" value="1"/>
</dbReference>
<dbReference type="InterPro" id="IPR011991">
    <property type="entry name" value="ArsR-like_HTH"/>
</dbReference>
<protein>
    <submittedName>
        <fullName evidence="2">Winged helix-turn-helix transcriptional regulator</fullName>
    </submittedName>
</protein>
<dbReference type="InterPro" id="IPR052543">
    <property type="entry name" value="HTH_Metal-responsive_Reg"/>
</dbReference>
<dbReference type="EMBL" id="VCQV01000025">
    <property type="protein sequence ID" value="TWP34666.1"/>
    <property type="molecule type" value="Genomic_DNA"/>
</dbReference>
<comment type="caution">
    <text evidence="2">The sequence shown here is derived from an EMBL/GenBank/DDBJ whole genome shotgun (WGS) entry which is preliminary data.</text>
</comment>
<dbReference type="PANTHER" id="PTHR39168">
    <property type="entry name" value="TRANSCRIPTIONAL REGULATOR-RELATED"/>
    <property type="match status" value="1"/>
</dbReference>
<dbReference type="GO" id="GO:0003677">
    <property type="term" value="F:DNA binding"/>
    <property type="evidence" value="ECO:0007669"/>
    <property type="project" value="TreeGrafter"/>
</dbReference>
<dbReference type="InterPro" id="IPR001845">
    <property type="entry name" value="HTH_ArsR_DNA-bd_dom"/>
</dbReference>
<dbReference type="GO" id="GO:0097063">
    <property type="term" value="F:cadmium ion sensor activity"/>
    <property type="evidence" value="ECO:0007669"/>
    <property type="project" value="TreeGrafter"/>
</dbReference>
<dbReference type="SUPFAM" id="SSF46785">
    <property type="entry name" value="Winged helix' DNA-binding domain"/>
    <property type="match status" value="1"/>
</dbReference>
<keyword evidence="3" id="KW-1185">Reference proteome</keyword>
<reference evidence="2 3" key="2">
    <citation type="submission" date="2019-08" db="EMBL/GenBank/DDBJ databases">
        <title>Jejuicoccus antrihumi gen. nov., sp. nov., a new member of the family Dermacoccaceae isolated from a cave.</title>
        <authorList>
            <person name="Schumann P."/>
            <person name="Kim I.S."/>
        </authorList>
    </citation>
    <scope>NUCLEOTIDE SEQUENCE [LARGE SCALE GENOMIC DNA]</scope>
    <source>
        <strain evidence="2 3">C5-26</strain>
    </source>
</reference>
<evidence type="ECO:0000313" key="3">
    <source>
        <dbReference type="Proteomes" id="UP000320244"/>
    </source>
</evidence>
<evidence type="ECO:0000313" key="2">
    <source>
        <dbReference type="EMBL" id="TWP34666.1"/>
    </source>
</evidence>
<feature type="domain" description="HTH arsR-type" evidence="1">
    <location>
        <begin position="2"/>
        <end position="97"/>
    </location>
</feature>
<dbReference type="GO" id="GO:0046686">
    <property type="term" value="P:response to cadmium ion"/>
    <property type="evidence" value="ECO:0007669"/>
    <property type="project" value="TreeGrafter"/>
</dbReference>
<dbReference type="InterPro" id="IPR036388">
    <property type="entry name" value="WH-like_DNA-bd_sf"/>
</dbReference>
<dbReference type="CDD" id="cd00090">
    <property type="entry name" value="HTH_ARSR"/>
    <property type="match status" value="1"/>
</dbReference>
<dbReference type="Pfam" id="PF12840">
    <property type="entry name" value="HTH_20"/>
    <property type="match status" value="1"/>
</dbReference>
<name>A0A563DWR3_9MICO</name>
<dbReference type="OrthoDB" id="3232131at2"/>
<dbReference type="SMART" id="SM00418">
    <property type="entry name" value="HTH_ARSR"/>
    <property type="match status" value="1"/>
</dbReference>
<sequence>MEHPVRQVDLAAAGALFADPARVAMLTALADGRALPAGELAAIAGVSAATATAHLRRLVDGGLVRVTSQGRHRYHELSGPQVAVVLESLARIAPSTPIRSLRQSREAHVLAEARTCYDHLAGARGVELRERLLTAGVLKQVDDLDHRLTERGDRVLAELDIDVDLLRATRRVFARSCLDWTQRRPHLAGALPAAMTQAFLDRGWLARTSRRGLRVASHYQHELDLLLRP</sequence>
<dbReference type="PROSITE" id="PS50987">
    <property type="entry name" value="HTH_ARSR_2"/>
    <property type="match status" value="1"/>
</dbReference>
<evidence type="ECO:0000259" key="1">
    <source>
        <dbReference type="PROSITE" id="PS50987"/>
    </source>
</evidence>
<accession>A0A563DWR3</accession>
<reference evidence="2 3" key="1">
    <citation type="submission" date="2019-05" db="EMBL/GenBank/DDBJ databases">
        <authorList>
            <person name="Lee S.D."/>
        </authorList>
    </citation>
    <scope>NUCLEOTIDE SEQUENCE [LARGE SCALE GENOMIC DNA]</scope>
    <source>
        <strain evidence="2 3">C5-26</strain>
    </source>
</reference>
<dbReference type="GO" id="GO:0003700">
    <property type="term" value="F:DNA-binding transcription factor activity"/>
    <property type="evidence" value="ECO:0007669"/>
    <property type="project" value="InterPro"/>
</dbReference>
<organism evidence="2 3">
    <name type="scientific">Leekyejoonella antrihumi</name>
    <dbReference type="NCBI Taxonomy" id="1660198"/>
    <lineage>
        <taxon>Bacteria</taxon>
        <taxon>Bacillati</taxon>
        <taxon>Actinomycetota</taxon>
        <taxon>Actinomycetes</taxon>
        <taxon>Micrococcales</taxon>
        <taxon>Dermacoccaceae</taxon>
        <taxon>Leekyejoonella</taxon>
    </lineage>
</organism>
<proteinExistence type="predicted"/>
<dbReference type="Proteomes" id="UP000320244">
    <property type="component" value="Unassembled WGS sequence"/>
</dbReference>
<dbReference type="AlphaFoldDB" id="A0A563DWR3"/>